<dbReference type="AlphaFoldDB" id="A0A0F7F7P9"/>
<dbReference type="RefSeq" id="WP_025695816.1">
    <property type="nucleotide sequence ID" value="NZ_ASQQ01000380.1"/>
</dbReference>
<reference evidence="10 11" key="2">
    <citation type="journal article" date="2016" name="Genome Announc.">
        <title>Genome Sequence of a Gram-Positive Diazotroph, Paenibacillus durus Type Strain ATCC 35681.</title>
        <authorList>
            <person name="Halim M.A."/>
            <person name="Rahman A.Y."/>
            <person name="Sim K.S."/>
            <person name="Yam H.C."/>
            <person name="Rahim A.A."/>
            <person name="Ghazali A.H."/>
            <person name="Najimudin N."/>
        </authorList>
    </citation>
    <scope>NUCLEOTIDE SEQUENCE [LARGE SCALE GENOMIC DNA]</scope>
    <source>
        <strain evidence="10 11">ATCC 35681</strain>
    </source>
</reference>
<evidence type="ECO:0000256" key="3">
    <source>
        <dbReference type="ARBA" id="ARBA00022544"/>
    </source>
</evidence>
<dbReference type="Pfam" id="PF05504">
    <property type="entry name" value="Spore_GerAC"/>
    <property type="match status" value="1"/>
</dbReference>
<dbReference type="Gene3D" id="3.30.300.210">
    <property type="entry name" value="Nutrient germinant receptor protein C, domain 3"/>
    <property type="match status" value="1"/>
</dbReference>
<comment type="subcellular location">
    <subcellularLocation>
        <location evidence="1">Membrane</location>
        <topology evidence="1">Lipid-anchor</topology>
    </subcellularLocation>
</comment>
<comment type="similarity">
    <text evidence="2">Belongs to the GerABKC lipoprotein family.</text>
</comment>
<evidence type="ECO:0000256" key="7">
    <source>
        <dbReference type="ARBA" id="ARBA00023288"/>
    </source>
</evidence>
<dbReference type="GO" id="GO:0016020">
    <property type="term" value="C:membrane"/>
    <property type="evidence" value="ECO:0007669"/>
    <property type="project" value="UniProtKB-SubCell"/>
</dbReference>
<sequence length="419" mass="47181">MRENTQTGDNIHHQAGRRFLLVVSLLSLLISGCWDDRELNELGIVSGSAYDWKDNEWHTTYQIINPSSGSNNTGGSSGGNTSSPPFLIYSAKGNTLMQAVERTNLTSTRQLFFSQNRITVLGEALAKRGIGQLIDMFLRKPDARQTVYVFITEEEAGLILSQLMQLNRNQSAGIQLMIEQEARLTSYYPGIQMVELARQLCSESASAAVPEIKLSGNKVMDRTSDIAQTDLPSRIAFGRLAVLKGDRFVGWLSQAEAYGLSFITDKVKMSNISFPSKPEKSDKDDASISLLHSSTTVRPIWENDHYVMDIDIKADGTMTEVGSSLKLENEATIRQLERYIERNISEIMEASWRSVKKLNADVTGFAVSIHRHHPKQWQRIKQEHNWDTVFQNIQIRPHVKVKIKRIGFNSNSFNSVNKN</sequence>
<feature type="domain" description="Spore germination GerAC-like C-terminal" evidence="8">
    <location>
        <begin position="240"/>
        <end position="407"/>
    </location>
</feature>
<keyword evidence="6" id="KW-0564">Palmitate</keyword>
<dbReference type="GO" id="GO:0009847">
    <property type="term" value="P:spore germination"/>
    <property type="evidence" value="ECO:0007669"/>
    <property type="project" value="InterPro"/>
</dbReference>
<dbReference type="PANTHER" id="PTHR35789:SF1">
    <property type="entry name" value="SPORE GERMINATION PROTEIN B3"/>
    <property type="match status" value="1"/>
</dbReference>
<dbReference type="InterPro" id="IPR046953">
    <property type="entry name" value="Spore_GerAC-like_C"/>
</dbReference>
<evidence type="ECO:0000256" key="5">
    <source>
        <dbReference type="ARBA" id="ARBA00023136"/>
    </source>
</evidence>
<evidence type="ECO:0000259" key="8">
    <source>
        <dbReference type="Pfam" id="PF05504"/>
    </source>
</evidence>
<evidence type="ECO:0000256" key="1">
    <source>
        <dbReference type="ARBA" id="ARBA00004635"/>
    </source>
</evidence>
<feature type="domain" description="Spore germination protein N-terminal" evidence="9">
    <location>
        <begin position="35"/>
        <end position="213"/>
    </location>
</feature>
<dbReference type="Pfam" id="PF25198">
    <property type="entry name" value="Spore_GerAC_N"/>
    <property type="match status" value="1"/>
</dbReference>
<dbReference type="PANTHER" id="PTHR35789">
    <property type="entry name" value="SPORE GERMINATION PROTEIN B3"/>
    <property type="match status" value="1"/>
</dbReference>
<organism evidence="10 11">
    <name type="scientific">Paenibacillus durus ATCC 35681</name>
    <dbReference type="NCBI Taxonomy" id="1333534"/>
    <lineage>
        <taxon>Bacteria</taxon>
        <taxon>Bacillati</taxon>
        <taxon>Bacillota</taxon>
        <taxon>Bacilli</taxon>
        <taxon>Bacillales</taxon>
        <taxon>Paenibacillaceae</taxon>
        <taxon>Paenibacillus</taxon>
    </lineage>
</organism>
<keyword evidence="3" id="KW-0309">Germination</keyword>
<evidence type="ECO:0000259" key="9">
    <source>
        <dbReference type="Pfam" id="PF25198"/>
    </source>
</evidence>
<evidence type="ECO:0000256" key="2">
    <source>
        <dbReference type="ARBA" id="ARBA00007886"/>
    </source>
</evidence>
<dbReference type="PROSITE" id="PS51257">
    <property type="entry name" value="PROKAR_LIPOPROTEIN"/>
    <property type="match status" value="1"/>
</dbReference>
<dbReference type="PATRIC" id="fig|1333534.5.peg.509"/>
<evidence type="ECO:0000313" key="11">
    <source>
        <dbReference type="Proteomes" id="UP000034189"/>
    </source>
</evidence>
<dbReference type="Proteomes" id="UP000034189">
    <property type="component" value="Chromosome"/>
</dbReference>
<dbReference type="InterPro" id="IPR057336">
    <property type="entry name" value="GerAC_N"/>
</dbReference>
<keyword evidence="4" id="KW-0732">Signal</keyword>
<dbReference type="InterPro" id="IPR038501">
    <property type="entry name" value="Spore_GerAC_C_sf"/>
</dbReference>
<dbReference type="NCBIfam" id="TIGR02887">
    <property type="entry name" value="spore_ger_x_C"/>
    <property type="match status" value="1"/>
</dbReference>
<keyword evidence="5" id="KW-0472">Membrane</keyword>
<reference evidence="10 11" key="1">
    <citation type="submission" date="2015-03" db="EMBL/GenBank/DDBJ databases">
        <authorList>
            <person name="Abdul Halim M."/>
        </authorList>
    </citation>
    <scope>NUCLEOTIDE SEQUENCE [LARGE SCALE GENOMIC DNA]</scope>
    <source>
        <strain evidence="10 11">ATCC 35681</strain>
    </source>
</reference>
<gene>
    <name evidence="10" type="ORF">VK70_02395</name>
</gene>
<dbReference type="InterPro" id="IPR008844">
    <property type="entry name" value="Spore_GerAC-like"/>
</dbReference>
<proteinExistence type="inferred from homology"/>
<dbReference type="OrthoDB" id="9816067at2"/>
<accession>A0A0F7F7P9</accession>
<dbReference type="SMR" id="A0A0F7F7P9"/>
<evidence type="ECO:0000256" key="6">
    <source>
        <dbReference type="ARBA" id="ARBA00023139"/>
    </source>
</evidence>
<keyword evidence="7" id="KW-0449">Lipoprotein</keyword>
<dbReference type="EMBL" id="CP011114">
    <property type="protein sequence ID" value="AKG33577.1"/>
    <property type="molecule type" value="Genomic_DNA"/>
</dbReference>
<name>A0A0F7F7P9_PAEDU</name>
<evidence type="ECO:0000313" key="10">
    <source>
        <dbReference type="EMBL" id="AKG33577.1"/>
    </source>
</evidence>
<evidence type="ECO:0000256" key="4">
    <source>
        <dbReference type="ARBA" id="ARBA00022729"/>
    </source>
</evidence>
<protein>
    <submittedName>
        <fullName evidence="10">Uncharacterized protein</fullName>
    </submittedName>
</protein>
<dbReference type="HOGENOM" id="CLU_051140_0_2_9"/>